<organism evidence="4 5">
    <name type="scientific">Mycoplasmopsis gallinarum</name>
    <dbReference type="NCBI Taxonomy" id="29557"/>
    <lineage>
        <taxon>Bacteria</taxon>
        <taxon>Bacillati</taxon>
        <taxon>Mycoplasmatota</taxon>
        <taxon>Mycoplasmoidales</taxon>
        <taxon>Metamycoplasmataceae</taxon>
        <taxon>Mycoplasmopsis</taxon>
    </lineage>
</organism>
<dbReference type="InterPro" id="IPR036569">
    <property type="entry name" value="RpiB_LacA_LacB_sf"/>
</dbReference>
<protein>
    <submittedName>
        <fullName evidence="4">Ribose 5-phosphate isomerase B</fullName>
    </submittedName>
</protein>
<dbReference type="AlphaFoldDB" id="A0A168RKE5"/>
<feature type="active site" description="Proton donor" evidence="2">
    <location>
        <position position="102"/>
    </location>
</feature>
<dbReference type="PIRSF" id="PIRSF005384">
    <property type="entry name" value="RpiB_LacA_B"/>
    <property type="match status" value="1"/>
</dbReference>
<dbReference type="Gene3D" id="3.40.1400.10">
    <property type="entry name" value="Sugar-phosphate isomerase, RpiB/LacA/LacB"/>
    <property type="match status" value="1"/>
</dbReference>
<dbReference type="GO" id="GO:0004751">
    <property type="term" value="F:ribose-5-phosphate isomerase activity"/>
    <property type="evidence" value="ECO:0007669"/>
    <property type="project" value="TreeGrafter"/>
</dbReference>
<dbReference type="STRING" id="29557.MGALLINA_00980"/>
<sequence>MKKIVLASDHAACGLKNQLKNYVISKGYEVVDLGPADDSVSVSYAHQGHKMANYINEHKNDVDFGLAFCGTGLGISYALNRHHDIRAARVTSVQDAELAKLHNDANVLVMGGRQVSFEEAKAMLDKYMATSFEGGRHLQRIEDIEKLDLEN</sequence>
<dbReference type="OrthoDB" id="1778624at2"/>
<dbReference type="SUPFAM" id="SSF89623">
    <property type="entry name" value="Ribose/Galactose isomerase RpiB/AlsB"/>
    <property type="match status" value="1"/>
</dbReference>
<dbReference type="Pfam" id="PF02502">
    <property type="entry name" value="LacAB_rpiB"/>
    <property type="match status" value="1"/>
</dbReference>
<feature type="binding site" evidence="3">
    <location>
        <position position="136"/>
    </location>
    <ligand>
        <name>D-ribulose 5-phosphate</name>
        <dbReference type="ChEBI" id="CHEBI:58121"/>
    </ligand>
</feature>
<keyword evidence="4" id="KW-0413">Isomerase</keyword>
<evidence type="ECO:0000313" key="5">
    <source>
        <dbReference type="Proteomes" id="UP000076983"/>
    </source>
</evidence>
<feature type="binding site" evidence="3">
    <location>
        <position position="140"/>
    </location>
    <ligand>
        <name>D-ribulose 5-phosphate</name>
        <dbReference type="ChEBI" id="CHEBI:58121"/>
    </ligand>
</feature>
<feature type="binding site" evidence="3">
    <location>
        <begin position="70"/>
        <end position="74"/>
    </location>
    <ligand>
        <name>D-ribulose 5-phosphate</name>
        <dbReference type="ChEBI" id="CHEBI:58121"/>
    </ligand>
</feature>
<dbReference type="Proteomes" id="UP000076983">
    <property type="component" value="Unassembled WGS sequence"/>
</dbReference>
<evidence type="ECO:0000313" key="4">
    <source>
        <dbReference type="EMBL" id="OAB49063.1"/>
    </source>
</evidence>
<evidence type="ECO:0000256" key="3">
    <source>
        <dbReference type="PIRSR" id="PIRSR005384-2"/>
    </source>
</evidence>
<dbReference type="GO" id="GO:0009052">
    <property type="term" value="P:pentose-phosphate shunt, non-oxidative branch"/>
    <property type="evidence" value="ECO:0007669"/>
    <property type="project" value="TreeGrafter"/>
</dbReference>
<feature type="active site" description="Proton acceptor" evidence="2">
    <location>
        <position position="69"/>
    </location>
</feature>
<comment type="caution">
    <text evidence="4">The sequence shown here is derived from an EMBL/GenBank/DDBJ whole genome shotgun (WGS) entry which is preliminary data.</text>
</comment>
<keyword evidence="5" id="KW-1185">Reference proteome</keyword>
<dbReference type="PANTHER" id="PTHR30345:SF0">
    <property type="entry name" value="DNA DAMAGE-REPAIR_TOLERATION PROTEIN DRT102"/>
    <property type="match status" value="1"/>
</dbReference>
<feature type="binding site" evidence="3">
    <location>
        <position position="103"/>
    </location>
    <ligand>
        <name>D-ribulose 5-phosphate</name>
        <dbReference type="ChEBI" id="CHEBI:58121"/>
    </ligand>
</feature>
<reference evidence="4 5" key="1">
    <citation type="submission" date="2016-03" db="EMBL/GenBank/DDBJ databases">
        <title>Genome sequence of Mycoplasma gallinarum strain Mgn_IPT.</title>
        <authorList>
            <person name="Yacoub E."/>
            <person name="Sirand-Pugnet P."/>
            <person name="Barre A."/>
            <person name="Maurier F."/>
            <person name="Blanchard A."/>
            <person name="Ben Abdelmoumen B.M."/>
        </authorList>
    </citation>
    <scope>NUCLEOTIDE SEQUENCE [LARGE SCALE GENOMIC DNA]</scope>
    <source>
        <strain evidence="4 5">Mgn_IPT</strain>
    </source>
</reference>
<comment type="similarity">
    <text evidence="1">Belongs to the LacAB/RpiB family.</text>
</comment>
<dbReference type="RefSeq" id="WP_063625893.1">
    <property type="nucleotide sequence ID" value="NZ_LVLH01000020.1"/>
</dbReference>
<feature type="binding site" evidence="3">
    <location>
        <position position="113"/>
    </location>
    <ligand>
        <name>D-ribulose 5-phosphate</name>
        <dbReference type="ChEBI" id="CHEBI:58121"/>
    </ligand>
</feature>
<dbReference type="GO" id="GO:0019316">
    <property type="term" value="P:D-allose catabolic process"/>
    <property type="evidence" value="ECO:0007669"/>
    <property type="project" value="TreeGrafter"/>
</dbReference>
<dbReference type="PANTHER" id="PTHR30345">
    <property type="entry name" value="RIBOSE-5-PHOSPHATE ISOMERASE B"/>
    <property type="match status" value="1"/>
</dbReference>
<gene>
    <name evidence="4" type="ORF">MGALLINA_00980</name>
</gene>
<proteinExistence type="inferred from homology"/>
<dbReference type="NCBIfam" id="NF004051">
    <property type="entry name" value="PRK05571.1"/>
    <property type="match status" value="1"/>
</dbReference>
<evidence type="ECO:0000256" key="2">
    <source>
        <dbReference type="PIRSR" id="PIRSR005384-1"/>
    </source>
</evidence>
<evidence type="ECO:0000256" key="1">
    <source>
        <dbReference type="ARBA" id="ARBA00008754"/>
    </source>
</evidence>
<dbReference type="EMBL" id="LVLH01000020">
    <property type="protein sequence ID" value="OAB49063.1"/>
    <property type="molecule type" value="Genomic_DNA"/>
</dbReference>
<name>A0A168RKE5_9BACT</name>
<dbReference type="InterPro" id="IPR003500">
    <property type="entry name" value="RpiB_LacA_LacB"/>
</dbReference>
<accession>A0A168RKE5</accession>
<feature type="binding site" evidence="3">
    <location>
        <begin position="9"/>
        <end position="10"/>
    </location>
    <ligand>
        <name>D-ribulose 5-phosphate</name>
        <dbReference type="ChEBI" id="CHEBI:58121"/>
    </ligand>
</feature>
<dbReference type="NCBIfam" id="TIGR00689">
    <property type="entry name" value="rpiB_lacA_lacB"/>
    <property type="match status" value="1"/>
</dbReference>
<dbReference type="PATRIC" id="fig|29557.3.peg.89"/>